<organism evidence="4">
    <name type="scientific">Echinostoma caproni</name>
    <dbReference type="NCBI Taxonomy" id="27848"/>
    <lineage>
        <taxon>Eukaryota</taxon>
        <taxon>Metazoa</taxon>
        <taxon>Spiralia</taxon>
        <taxon>Lophotrochozoa</taxon>
        <taxon>Platyhelminthes</taxon>
        <taxon>Trematoda</taxon>
        <taxon>Digenea</taxon>
        <taxon>Plagiorchiida</taxon>
        <taxon>Echinostomata</taxon>
        <taxon>Echinostomatoidea</taxon>
        <taxon>Echinostomatidae</taxon>
        <taxon>Echinostoma</taxon>
    </lineage>
</organism>
<sequence length="397" mass="43256">MGSYSQHHHHHHHHHHHRKAIAGSSCSPRHLVSPVTGGTTNGISSHNTLSAYDALNDDAWDTDGVVPFEDALVNLCPQQSTATIDSNSIAPAPPPSIGYDADTSSRFHAPSSDTDLKWNENMHVGVKSMLSKIALDEKVDWARQAPSINPEFGEFGVPIDVPSFCPSQRTESSGPSSTDADSFVLTPGLDLGTQPPIGASATCASGRFAWTTAVSLDEDDLTELSCPNELNTMITYPRSYSITPLSDHDSYLLPQAEIYPVPPGYCMLKKSECLVDTFPDDGVLRKRRRYAVHSHENANFPCHSTSTFAPCLATELPQTRIVHSNNVSSPLTPIGSPEFDLPTTITSNGQESFTELTLTDSIFSQQFSRHSSRLPTLRRLLDTQMPDASSTAHIMHT</sequence>
<evidence type="ECO:0000313" key="3">
    <source>
        <dbReference type="Proteomes" id="UP000272942"/>
    </source>
</evidence>
<reference evidence="4" key="1">
    <citation type="submission" date="2016-06" db="UniProtKB">
        <authorList>
            <consortium name="WormBaseParasite"/>
        </authorList>
    </citation>
    <scope>IDENTIFICATION</scope>
</reference>
<dbReference type="AlphaFoldDB" id="A0A183BBF6"/>
<feature type="region of interest" description="Disordered" evidence="1">
    <location>
        <begin position="1"/>
        <end position="43"/>
    </location>
</feature>
<evidence type="ECO:0000313" key="2">
    <source>
        <dbReference type="EMBL" id="VDP93813.1"/>
    </source>
</evidence>
<name>A0A183BBF6_9TREM</name>
<protein>
    <submittedName>
        <fullName evidence="4">Protein aurora borealis</fullName>
    </submittedName>
</protein>
<feature type="compositionally biased region" description="Basic residues" evidence="1">
    <location>
        <begin position="1"/>
        <end position="20"/>
    </location>
</feature>
<dbReference type="Proteomes" id="UP000272942">
    <property type="component" value="Unassembled WGS sequence"/>
</dbReference>
<reference evidence="2 3" key="2">
    <citation type="submission" date="2018-11" db="EMBL/GenBank/DDBJ databases">
        <authorList>
            <consortium name="Pathogen Informatics"/>
        </authorList>
    </citation>
    <scope>NUCLEOTIDE SEQUENCE [LARGE SCALE GENOMIC DNA]</scope>
    <source>
        <strain evidence="2 3">Egypt</strain>
    </source>
</reference>
<dbReference type="WBParaSite" id="ECPE_0001658401-mRNA-1">
    <property type="protein sequence ID" value="ECPE_0001658401-mRNA-1"/>
    <property type="gene ID" value="ECPE_0001658401"/>
</dbReference>
<evidence type="ECO:0000256" key="1">
    <source>
        <dbReference type="SAM" id="MobiDB-lite"/>
    </source>
</evidence>
<proteinExistence type="predicted"/>
<dbReference type="EMBL" id="UZAN01064775">
    <property type="protein sequence ID" value="VDP93813.1"/>
    <property type="molecule type" value="Genomic_DNA"/>
</dbReference>
<accession>A0A183BBF6</accession>
<evidence type="ECO:0000313" key="4">
    <source>
        <dbReference type="WBParaSite" id="ECPE_0001658401-mRNA-1"/>
    </source>
</evidence>
<keyword evidence="3" id="KW-1185">Reference proteome</keyword>
<dbReference type="OrthoDB" id="10558229at2759"/>
<gene>
    <name evidence="2" type="ORF">ECPE_LOCUS16541</name>
</gene>